<accession>H5SCP6</accession>
<dbReference type="InterPro" id="IPR008763">
    <property type="entry name" value="Peptidase_S55"/>
</dbReference>
<reference evidence="2" key="1">
    <citation type="journal article" date="2005" name="Environ. Microbiol.">
        <title>Genetic and functional properties of uncultivated thermophilic crenarchaeotes from a subsurface gold mine as revealed by analysis of genome fragments.</title>
        <authorList>
            <person name="Nunoura T."/>
            <person name="Hirayama H."/>
            <person name="Takami H."/>
            <person name="Oida H."/>
            <person name="Nishi S."/>
            <person name="Shimamura S."/>
            <person name="Suzuki Y."/>
            <person name="Inagaki F."/>
            <person name="Takai K."/>
            <person name="Nealson K.H."/>
            <person name="Horikoshi K."/>
        </authorList>
    </citation>
    <scope>NUCLEOTIDE SEQUENCE</scope>
</reference>
<evidence type="ECO:0000259" key="1">
    <source>
        <dbReference type="PROSITE" id="PS51494"/>
    </source>
</evidence>
<name>H5SCP6_9BACT</name>
<organism evidence="2">
    <name type="scientific">uncultured Planctomycetota bacterium</name>
    <dbReference type="NCBI Taxonomy" id="120965"/>
    <lineage>
        <taxon>Bacteria</taxon>
        <taxon>Pseudomonadati</taxon>
        <taxon>Planctomycetota</taxon>
        <taxon>environmental samples</taxon>
    </lineage>
</organism>
<proteinExistence type="predicted"/>
<gene>
    <name evidence="2" type="ORF">HGMM_F11F07C04</name>
</gene>
<feature type="domain" description="Peptidase S55" evidence="1">
    <location>
        <begin position="1"/>
        <end position="150"/>
    </location>
</feature>
<evidence type="ECO:0000313" key="2">
    <source>
        <dbReference type="EMBL" id="BAL53932.1"/>
    </source>
</evidence>
<reference evidence="2" key="2">
    <citation type="journal article" date="2012" name="PLoS ONE">
        <title>A Deeply Branching Thermophilic Bacterium with an Ancient Acetyl-CoA Pathway Dominates a Subsurface Ecosystem.</title>
        <authorList>
            <person name="Takami H."/>
            <person name="Noguchi H."/>
            <person name="Takaki Y."/>
            <person name="Uchiyama I."/>
            <person name="Toyoda A."/>
            <person name="Nishi S."/>
            <person name="Chee G.-J."/>
            <person name="Arai W."/>
            <person name="Nunoura T."/>
            <person name="Itoh T."/>
            <person name="Hattori M."/>
            <person name="Takai K."/>
        </authorList>
    </citation>
    <scope>NUCLEOTIDE SEQUENCE</scope>
</reference>
<sequence length="635" mass="68702">MPVKLALRILVLAGAALLLAAGVENVALLAGSAAVDYWAVEDLKPGMKGYGLTVFRGTRPEKFDAEILGVLRHISPGRDLVLAKLAGAGLEYTGVIAGMSGSPIYVENKLVGAVSYAWSFGKEPIAGITPFAQMVEFVESFERREGMAQGQRLRLPEPIRVGQHTWKEVWLAPLSADSEPQNLSGVKVTDSSSLRLEPLKLPLCGIGFTRHTLDLLGERLAPHGMVPVQGGAAAPGKASAADAELVPGAVAVVGMVTGDLSLYSLGTVTHVVGDRVYAFGHPFLGLGRCEFPLYSGYVHTIYPRQSLSFKIGSPLQAIGVWHADVSTGISGWLKRQPDLLPVEVTVRLGKDGPSRRYRCHVARHRNLTHQLVYSVLTNAVDAEGELPDELTAELVVELELEGQAPIVFRDLFSGSSVAGNRAPPSLYQPVANLVQLLSTNPIASLRLNRVRCDTTLLAGRISADIEGVHLENEIYAPGETLVVYVWLKPYRQPRQRVRVELPLPPDLPEGNYTAQVMDDLSNARYEVRDSPLLSNPTTIAQLMEALAIQTNAKRTQIAVRVTLPSSGVVVEGKAMPDLPPSMTAILGQSRRSGVATLGSALVARETVPWVVQGQQSVSFRVLRHKPFLLEKREMR</sequence>
<protein>
    <submittedName>
        <fullName evidence="2">Hypothetical conserved protein</fullName>
    </submittedName>
</protein>
<dbReference type="AlphaFoldDB" id="H5SCP6"/>
<dbReference type="EMBL" id="AP011672">
    <property type="protein sequence ID" value="BAL53932.1"/>
    <property type="molecule type" value="Genomic_DNA"/>
</dbReference>
<dbReference type="Pfam" id="PF05580">
    <property type="entry name" value="Peptidase_S55"/>
    <property type="match status" value="1"/>
</dbReference>
<dbReference type="PROSITE" id="PS51494">
    <property type="entry name" value="SPOIVB"/>
    <property type="match status" value="1"/>
</dbReference>